<comment type="caution">
    <text evidence="1">The sequence shown here is derived from an EMBL/GenBank/DDBJ whole genome shotgun (WGS) entry which is preliminary data.</text>
</comment>
<dbReference type="EMBL" id="CAJOBC010109805">
    <property type="protein sequence ID" value="CAF4521090.1"/>
    <property type="molecule type" value="Genomic_DNA"/>
</dbReference>
<organism evidence="1 2">
    <name type="scientific">Didymodactylos carnosus</name>
    <dbReference type="NCBI Taxonomy" id="1234261"/>
    <lineage>
        <taxon>Eukaryota</taxon>
        <taxon>Metazoa</taxon>
        <taxon>Spiralia</taxon>
        <taxon>Gnathifera</taxon>
        <taxon>Rotifera</taxon>
        <taxon>Eurotatoria</taxon>
        <taxon>Bdelloidea</taxon>
        <taxon>Philodinida</taxon>
        <taxon>Philodinidae</taxon>
        <taxon>Didymodactylos</taxon>
    </lineage>
</organism>
<proteinExistence type="predicted"/>
<accession>A0A8S2XXJ3</accession>
<dbReference type="Proteomes" id="UP000681722">
    <property type="component" value="Unassembled WGS sequence"/>
</dbReference>
<reference evidence="1" key="1">
    <citation type="submission" date="2021-02" db="EMBL/GenBank/DDBJ databases">
        <authorList>
            <person name="Nowell W R."/>
        </authorList>
    </citation>
    <scope>NUCLEOTIDE SEQUENCE</scope>
</reference>
<gene>
    <name evidence="1" type="ORF">SRO942_LOCUS45770</name>
</gene>
<evidence type="ECO:0000313" key="1">
    <source>
        <dbReference type="EMBL" id="CAF4521090.1"/>
    </source>
</evidence>
<dbReference type="AlphaFoldDB" id="A0A8S2XXJ3"/>
<protein>
    <submittedName>
        <fullName evidence="1">Uncharacterized protein</fullName>
    </submittedName>
</protein>
<sequence length="136" mass="15708">MQFNGYDACPYCMIHGIPIERQIFYPYSPVPSPPKTDDDYMELARQDLPAETSMGIKGSTPLTKILIYPDQIAMDYMHLVCSGHFKTLVTYWESLLLPGVLDQGSNYLLSVVLPHCFGYQFMPLIHYSQWKTKMFR</sequence>
<dbReference type="OrthoDB" id="10036512at2759"/>
<name>A0A8S2XXJ3_9BILA</name>
<evidence type="ECO:0000313" key="2">
    <source>
        <dbReference type="Proteomes" id="UP000681722"/>
    </source>
</evidence>